<evidence type="ECO:0000259" key="2">
    <source>
        <dbReference type="Pfam" id="PF25906"/>
    </source>
</evidence>
<dbReference type="InterPro" id="IPR058663">
    <property type="entry name" value="PucR-like_N"/>
</dbReference>
<accession>A0A511Z193</accession>
<dbReference type="InterPro" id="IPR042070">
    <property type="entry name" value="PucR_C-HTH_sf"/>
</dbReference>
<dbReference type="AlphaFoldDB" id="A0A511Z193"/>
<dbReference type="InterPro" id="IPR025736">
    <property type="entry name" value="PucR_C-HTH_dom"/>
</dbReference>
<evidence type="ECO:0000259" key="1">
    <source>
        <dbReference type="Pfam" id="PF13556"/>
    </source>
</evidence>
<evidence type="ECO:0000313" key="3">
    <source>
        <dbReference type="EMBL" id="GEN81225.1"/>
    </source>
</evidence>
<dbReference type="OrthoDB" id="5243741at2"/>
<dbReference type="PANTHER" id="PTHR33744:SF1">
    <property type="entry name" value="DNA-BINDING TRANSCRIPTIONAL ACTIVATOR ADER"/>
    <property type="match status" value="1"/>
</dbReference>
<proteinExistence type="predicted"/>
<dbReference type="Pfam" id="PF13556">
    <property type="entry name" value="HTH_30"/>
    <property type="match status" value="1"/>
</dbReference>
<dbReference type="Pfam" id="PF25906">
    <property type="entry name" value="PucR-like_N"/>
    <property type="match status" value="1"/>
</dbReference>
<dbReference type="Proteomes" id="UP000321484">
    <property type="component" value="Unassembled WGS sequence"/>
</dbReference>
<dbReference type="PANTHER" id="PTHR33744">
    <property type="entry name" value="CARBOHYDRATE DIACID REGULATOR"/>
    <property type="match status" value="1"/>
</dbReference>
<organism evidence="3 4">
    <name type="scientific">Actinotalea fermentans</name>
    <dbReference type="NCBI Taxonomy" id="43671"/>
    <lineage>
        <taxon>Bacteria</taxon>
        <taxon>Bacillati</taxon>
        <taxon>Actinomycetota</taxon>
        <taxon>Actinomycetes</taxon>
        <taxon>Micrococcales</taxon>
        <taxon>Cellulomonadaceae</taxon>
        <taxon>Actinotalea</taxon>
    </lineage>
</organism>
<evidence type="ECO:0000313" key="4">
    <source>
        <dbReference type="Proteomes" id="UP000321484"/>
    </source>
</evidence>
<protein>
    <submittedName>
        <fullName evidence="3">Uncharacterized protein</fullName>
    </submittedName>
</protein>
<comment type="caution">
    <text evidence="3">The sequence shown here is derived from an EMBL/GenBank/DDBJ whole genome shotgun (WGS) entry which is preliminary data.</text>
</comment>
<feature type="domain" description="PucR-like N-terminal" evidence="2">
    <location>
        <begin position="11"/>
        <end position="179"/>
    </location>
</feature>
<feature type="domain" description="PucR C-terminal helix-turn-helix" evidence="1">
    <location>
        <begin position="343"/>
        <end position="399"/>
    </location>
</feature>
<gene>
    <name evidence="3" type="ORF">AFE02nite_29590</name>
</gene>
<dbReference type="RefSeq" id="WP_034244080.1">
    <property type="nucleotide sequence ID" value="NZ_BJYK01000009.1"/>
</dbReference>
<sequence length="412" mass="44357">MGQHLVSPTPWQRLPAAAAPALRARLGTVADAVARQATEAIGTGNDDATLARDVRRGVDVALQRFVDLVGTDEPALPAGVRETFVDLGAAEAREDRPPETLLAALRTSARVMLRETADALTDALAPRSLTTAALLDLSDAVTAFVDELAAATTEGFTLQLRELAGERDRRRRLLAELLVRGNAPERAVLAAAEGIGWRGVGEVVAVLLPPEQTRRTQFRFRDDAVVLERERDTVLLVRHGRTATREHLARVLAGRGAVVGVTVDWPRVPQSVRLAELAAQLVRAGAGDDVGGVDGGPVGDPPVFADDHLATLAVRGEQSAFALLGERRLAPFAGLPEPARGRLLETLRSWLRHWGSRAAVADELRVHPQTVSYRVRQLRDLLGADLDDADARFELALVLADPVGRRVPPAYR</sequence>
<reference evidence="3 4" key="1">
    <citation type="submission" date="2019-07" db="EMBL/GenBank/DDBJ databases">
        <title>Whole genome shotgun sequence of Actinotalea fermentans NBRC 105374.</title>
        <authorList>
            <person name="Hosoyama A."/>
            <person name="Uohara A."/>
            <person name="Ohji S."/>
            <person name="Ichikawa N."/>
        </authorList>
    </citation>
    <scope>NUCLEOTIDE SEQUENCE [LARGE SCALE GENOMIC DNA]</scope>
    <source>
        <strain evidence="3 4">NBRC 105374</strain>
    </source>
</reference>
<name>A0A511Z193_9CELL</name>
<keyword evidence="4" id="KW-1185">Reference proteome</keyword>
<dbReference type="Gene3D" id="1.10.10.2840">
    <property type="entry name" value="PucR C-terminal helix-turn-helix domain"/>
    <property type="match status" value="1"/>
</dbReference>
<dbReference type="EMBL" id="BJYK01000009">
    <property type="protein sequence ID" value="GEN81225.1"/>
    <property type="molecule type" value="Genomic_DNA"/>
</dbReference>
<dbReference type="InterPro" id="IPR051448">
    <property type="entry name" value="CdaR-like_regulators"/>
</dbReference>